<evidence type="ECO:0000313" key="2">
    <source>
        <dbReference type="Proteomes" id="UP000179935"/>
    </source>
</evidence>
<comment type="caution">
    <text evidence="1">The sequence shown here is derived from an EMBL/GenBank/DDBJ whole genome shotgun (WGS) entry which is preliminary data.</text>
</comment>
<evidence type="ECO:0008006" key="3">
    <source>
        <dbReference type="Google" id="ProtNLM"/>
    </source>
</evidence>
<dbReference type="AlphaFoldDB" id="A0A1S2NWY7"/>
<name>A0A1S2NWY7_9ACTN</name>
<proteinExistence type="predicted"/>
<dbReference type="EMBL" id="MLYP01000084">
    <property type="protein sequence ID" value="OIJ85736.1"/>
    <property type="molecule type" value="Genomic_DNA"/>
</dbReference>
<gene>
    <name evidence="1" type="ORF">BIV24_27830</name>
</gene>
<sequence length="67" mass="7687">MADRLREKATVRAIAAELGRELARALRTRRKPHRQAACRQPRFATAMVMISTRPEEDRRCPVTGRVT</sequence>
<protein>
    <recommendedName>
        <fullName evidence="3">Transposase</fullName>
    </recommendedName>
</protein>
<evidence type="ECO:0000313" key="1">
    <source>
        <dbReference type="EMBL" id="OIJ85736.1"/>
    </source>
</evidence>
<accession>A0A1S2NWY7</accession>
<keyword evidence="2" id="KW-1185">Reference proteome</keyword>
<reference evidence="1 2" key="1">
    <citation type="submission" date="2016-10" db="EMBL/GenBank/DDBJ databases">
        <title>Genome sequence of Streptomyces sp. MUSC 93.</title>
        <authorList>
            <person name="Lee L.-H."/>
            <person name="Ser H.-L."/>
            <person name="Law J.W.-F."/>
        </authorList>
    </citation>
    <scope>NUCLEOTIDE SEQUENCE [LARGE SCALE GENOMIC DNA]</scope>
    <source>
        <strain evidence="1 2">MUSC 93</strain>
    </source>
</reference>
<organism evidence="1 2">
    <name type="scientific">Streptomyces colonosanans</name>
    <dbReference type="NCBI Taxonomy" id="1428652"/>
    <lineage>
        <taxon>Bacteria</taxon>
        <taxon>Bacillati</taxon>
        <taxon>Actinomycetota</taxon>
        <taxon>Actinomycetes</taxon>
        <taxon>Kitasatosporales</taxon>
        <taxon>Streptomycetaceae</taxon>
        <taxon>Streptomyces</taxon>
    </lineage>
</organism>
<dbReference type="Proteomes" id="UP000179935">
    <property type="component" value="Unassembled WGS sequence"/>
</dbReference>